<organism evidence="1 2">
    <name type="scientific">Anaerococcus murdochii</name>
    <dbReference type="NCBI Taxonomy" id="411577"/>
    <lineage>
        <taxon>Bacteria</taxon>
        <taxon>Bacillati</taxon>
        <taxon>Bacillota</taxon>
        <taxon>Tissierellia</taxon>
        <taxon>Tissierellales</taxon>
        <taxon>Peptoniphilaceae</taxon>
        <taxon>Anaerococcus</taxon>
    </lineage>
</organism>
<dbReference type="Proteomes" id="UP000734271">
    <property type="component" value="Unassembled WGS sequence"/>
</dbReference>
<gene>
    <name evidence="1" type="ORF">K8P03_04730</name>
</gene>
<dbReference type="EMBL" id="JAIPME010000002">
    <property type="protein sequence ID" value="MBZ2386602.1"/>
    <property type="molecule type" value="Genomic_DNA"/>
</dbReference>
<evidence type="ECO:0000313" key="1">
    <source>
        <dbReference type="EMBL" id="MBZ2386602.1"/>
    </source>
</evidence>
<dbReference type="RefSeq" id="WP_223418821.1">
    <property type="nucleotide sequence ID" value="NZ_JAIPME010000002.1"/>
</dbReference>
<accession>A0ABS7SYM5</accession>
<reference evidence="1 2" key="1">
    <citation type="submission" date="2021-08" db="EMBL/GenBank/DDBJ databases">
        <title>FDA dAtabase for Regulatory Grade micrObial Sequences (FDA-ARGOS): Supporting development and validation of Infectious Disease Dx tests.</title>
        <authorList>
            <person name="Sproer C."/>
            <person name="Gronow S."/>
            <person name="Severitt S."/>
            <person name="Schroder I."/>
            <person name="Tallon L."/>
            <person name="Sadzewicz L."/>
            <person name="Zhao X."/>
            <person name="Boylan J."/>
            <person name="Ott S."/>
            <person name="Bowen H."/>
            <person name="Vavikolanu K."/>
            <person name="Hazen T."/>
            <person name="Aluvathingal J."/>
            <person name="Nadendla S."/>
            <person name="Lowell S."/>
            <person name="Myers T."/>
            <person name="Yan Y."/>
            <person name="Sichtig H."/>
        </authorList>
    </citation>
    <scope>NUCLEOTIDE SEQUENCE [LARGE SCALE GENOMIC DNA]</scope>
    <source>
        <strain evidence="1 2">FDAARGOS_1460</strain>
    </source>
</reference>
<comment type="caution">
    <text evidence="1">The sequence shown here is derived from an EMBL/GenBank/DDBJ whole genome shotgun (WGS) entry which is preliminary data.</text>
</comment>
<protein>
    <submittedName>
        <fullName evidence="1">Uncharacterized protein</fullName>
    </submittedName>
</protein>
<proteinExistence type="predicted"/>
<name>A0ABS7SYM5_9FIRM</name>
<sequence length="180" mass="21793">MDYLKKHIKEMVDRIHHQIVQKDDDYDFIIVPQDKKSIQAAEIVACTDKDIAIKILEYKHFSTTVDDKERILISIAKYMEDKKVEITDSLKEDDLYMQKNNKIVLVDQMFEMFNTLHIRHKNNNQYIEESQREKWYDNTYNTVLTVIIIDEQAKINKEFKELKKQIEKTKINNMYFINYF</sequence>
<evidence type="ECO:0000313" key="2">
    <source>
        <dbReference type="Proteomes" id="UP000734271"/>
    </source>
</evidence>
<keyword evidence="2" id="KW-1185">Reference proteome</keyword>